<evidence type="ECO:0000259" key="11">
    <source>
        <dbReference type="Pfam" id="PF01555"/>
    </source>
</evidence>
<dbReference type="EMBL" id="VANS01000001">
    <property type="protein sequence ID" value="TMM54727.1"/>
    <property type="molecule type" value="Genomic_DNA"/>
</dbReference>
<protein>
    <recommendedName>
        <fullName evidence="9">Methyltransferase</fullName>
        <ecNumber evidence="9">2.1.1.-</ecNumber>
    </recommendedName>
</protein>
<dbReference type="GO" id="GO:0009007">
    <property type="term" value="F:site-specific DNA-methyltransferase (adenine-specific) activity"/>
    <property type="evidence" value="ECO:0007669"/>
    <property type="project" value="UniProtKB-EC"/>
</dbReference>
<evidence type="ECO:0000256" key="2">
    <source>
        <dbReference type="ARBA" id="ARBA00022603"/>
    </source>
</evidence>
<dbReference type="InterPro" id="IPR017985">
    <property type="entry name" value="MeTrfase_CN4_CS"/>
</dbReference>
<evidence type="ECO:0000313" key="13">
    <source>
        <dbReference type="Proteomes" id="UP000309550"/>
    </source>
</evidence>
<keyword evidence="6" id="KW-0238">DNA-binding</keyword>
<feature type="domain" description="DNA methylase N-4/N-6" evidence="11">
    <location>
        <begin position="28"/>
        <end position="262"/>
    </location>
</feature>
<name>A0A5S3PK55_9RHOB</name>
<dbReference type="Proteomes" id="UP000309550">
    <property type="component" value="Unassembled WGS sequence"/>
</dbReference>
<dbReference type="RefSeq" id="WP_138660899.1">
    <property type="nucleotide sequence ID" value="NZ_VANS01000001.1"/>
</dbReference>
<comment type="caution">
    <text evidence="12">The sequence shown here is derived from an EMBL/GenBank/DDBJ whole genome shotgun (WGS) entry which is preliminary data.</text>
</comment>
<dbReference type="OrthoDB" id="9773571at2"/>
<sequence>MLDSSTTANRLIVGDAAEVIERLPDDSVDLVVTSPPYWDAVEYAHGRAPWGTYEDYLNDMMRVWKQCYRVLRPNGKMCINTPIMPIPKNVISQHTRHIKNIAFDLEHLILSETSFERFSLFVWQKQTSKMMFGSYPYPGNILENNTIEFINVYVKGGKPPKFDPELKEANRLSRTEWLDLTQQVWFMYPEDVKRESGHPAPFPIKLPARLLMLYTYGAYEAFQGETVLDPFVGLGTTCVAAKAMGRQYIGIDLNREYIEFAQRRIERTAPYQPLMLVGRPKYPSKDELIELAAAEAGSAGKDAEKKHKRQTYGRSVASGDEDQLTFL</sequence>
<keyword evidence="5" id="KW-0680">Restriction system</keyword>
<evidence type="ECO:0000256" key="6">
    <source>
        <dbReference type="ARBA" id="ARBA00023125"/>
    </source>
</evidence>
<dbReference type="GO" id="GO:0003677">
    <property type="term" value="F:DNA binding"/>
    <property type="evidence" value="ECO:0007669"/>
    <property type="project" value="UniProtKB-KW"/>
</dbReference>
<dbReference type="PROSITE" id="PS00093">
    <property type="entry name" value="N4_MTASE"/>
    <property type="match status" value="1"/>
</dbReference>
<comment type="catalytic activity">
    <reaction evidence="8">
        <text>a 2'-deoxycytidine in DNA + S-adenosyl-L-methionine = an N(4)-methyl-2'-deoxycytidine in DNA + S-adenosyl-L-homocysteine + H(+)</text>
        <dbReference type="Rhea" id="RHEA:16857"/>
        <dbReference type="Rhea" id="RHEA-COMP:11369"/>
        <dbReference type="Rhea" id="RHEA-COMP:13674"/>
        <dbReference type="ChEBI" id="CHEBI:15378"/>
        <dbReference type="ChEBI" id="CHEBI:57856"/>
        <dbReference type="ChEBI" id="CHEBI:59789"/>
        <dbReference type="ChEBI" id="CHEBI:85452"/>
        <dbReference type="ChEBI" id="CHEBI:137933"/>
        <dbReference type="EC" id="2.1.1.113"/>
    </reaction>
</comment>
<keyword evidence="4" id="KW-0949">S-adenosyl-L-methionine</keyword>
<evidence type="ECO:0000256" key="1">
    <source>
        <dbReference type="ARBA" id="ARBA00010203"/>
    </source>
</evidence>
<organism evidence="12 13">
    <name type="scientific">Sulfitobacter sabulilitoris</name>
    <dbReference type="NCBI Taxonomy" id="2562655"/>
    <lineage>
        <taxon>Bacteria</taxon>
        <taxon>Pseudomonadati</taxon>
        <taxon>Pseudomonadota</taxon>
        <taxon>Alphaproteobacteria</taxon>
        <taxon>Rhodobacterales</taxon>
        <taxon>Roseobacteraceae</taxon>
        <taxon>Sulfitobacter</taxon>
    </lineage>
</organism>
<keyword evidence="2 12" id="KW-0489">Methyltransferase</keyword>
<evidence type="ECO:0000256" key="3">
    <source>
        <dbReference type="ARBA" id="ARBA00022679"/>
    </source>
</evidence>
<dbReference type="InterPro" id="IPR002941">
    <property type="entry name" value="DNA_methylase_N4/N6"/>
</dbReference>
<evidence type="ECO:0000256" key="8">
    <source>
        <dbReference type="ARBA" id="ARBA00049120"/>
    </source>
</evidence>
<keyword evidence="13" id="KW-1185">Reference proteome</keyword>
<evidence type="ECO:0000256" key="4">
    <source>
        <dbReference type="ARBA" id="ARBA00022691"/>
    </source>
</evidence>
<dbReference type="Gene3D" id="3.40.50.150">
    <property type="entry name" value="Vaccinia Virus protein VP39"/>
    <property type="match status" value="1"/>
</dbReference>
<dbReference type="Pfam" id="PF01555">
    <property type="entry name" value="N6_N4_Mtase"/>
    <property type="match status" value="1"/>
</dbReference>
<feature type="region of interest" description="Disordered" evidence="10">
    <location>
        <begin position="297"/>
        <end position="327"/>
    </location>
</feature>
<evidence type="ECO:0000256" key="10">
    <source>
        <dbReference type="SAM" id="MobiDB-lite"/>
    </source>
</evidence>
<dbReference type="CDD" id="cd02440">
    <property type="entry name" value="AdoMet_MTases"/>
    <property type="match status" value="2"/>
</dbReference>
<evidence type="ECO:0000256" key="7">
    <source>
        <dbReference type="ARBA" id="ARBA00047942"/>
    </source>
</evidence>
<dbReference type="SUPFAM" id="SSF53335">
    <property type="entry name" value="S-adenosyl-L-methionine-dependent methyltransferases"/>
    <property type="match status" value="1"/>
</dbReference>
<dbReference type="GO" id="GO:0008170">
    <property type="term" value="F:N-methyltransferase activity"/>
    <property type="evidence" value="ECO:0007669"/>
    <property type="project" value="InterPro"/>
</dbReference>
<evidence type="ECO:0000256" key="5">
    <source>
        <dbReference type="ARBA" id="ARBA00022747"/>
    </source>
</evidence>
<proteinExistence type="inferred from homology"/>
<dbReference type="InterPro" id="IPR001091">
    <property type="entry name" value="RM_Methyltransferase"/>
</dbReference>
<dbReference type="InterPro" id="IPR029063">
    <property type="entry name" value="SAM-dependent_MTases_sf"/>
</dbReference>
<reference evidence="12 13" key="1">
    <citation type="submission" date="2019-05" db="EMBL/GenBank/DDBJ databases">
        <title>Sulfitobacter sabulilitoris sp. nov., isolated from a marine sand.</title>
        <authorList>
            <person name="Yoon J.-H."/>
        </authorList>
    </citation>
    <scope>NUCLEOTIDE SEQUENCE [LARGE SCALE GENOMIC DNA]</scope>
    <source>
        <strain evidence="12 13">HSMS-29</strain>
    </source>
</reference>
<dbReference type="PRINTS" id="PR00508">
    <property type="entry name" value="S21N4MTFRASE"/>
</dbReference>
<dbReference type="EC" id="2.1.1.-" evidence="9"/>
<dbReference type="GO" id="GO:0032259">
    <property type="term" value="P:methylation"/>
    <property type="evidence" value="ECO:0007669"/>
    <property type="project" value="UniProtKB-KW"/>
</dbReference>
<accession>A0A5S3PK55</accession>
<dbReference type="GO" id="GO:0015667">
    <property type="term" value="F:site-specific DNA-methyltransferase (cytosine-N4-specific) activity"/>
    <property type="evidence" value="ECO:0007669"/>
    <property type="project" value="UniProtKB-EC"/>
</dbReference>
<comment type="similarity">
    <text evidence="1">Belongs to the N(4)/N(6)-methyltransferase family. N(4) subfamily.</text>
</comment>
<comment type="catalytic activity">
    <reaction evidence="7">
        <text>a 2'-deoxyadenosine in DNA + S-adenosyl-L-methionine = an N(6)-methyl-2'-deoxyadenosine in DNA + S-adenosyl-L-homocysteine + H(+)</text>
        <dbReference type="Rhea" id="RHEA:15197"/>
        <dbReference type="Rhea" id="RHEA-COMP:12418"/>
        <dbReference type="Rhea" id="RHEA-COMP:12419"/>
        <dbReference type="ChEBI" id="CHEBI:15378"/>
        <dbReference type="ChEBI" id="CHEBI:57856"/>
        <dbReference type="ChEBI" id="CHEBI:59789"/>
        <dbReference type="ChEBI" id="CHEBI:90615"/>
        <dbReference type="ChEBI" id="CHEBI:90616"/>
        <dbReference type="EC" id="2.1.1.72"/>
    </reaction>
</comment>
<evidence type="ECO:0000313" key="12">
    <source>
        <dbReference type="EMBL" id="TMM54727.1"/>
    </source>
</evidence>
<evidence type="ECO:0000256" key="9">
    <source>
        <dbReference type="RuleBase" id="RU362026"/>
    </source>
</evidence>
<gene>
    <name evidence="12" type="ORF">FDT80_03870</name>
</gene>
<keyword evidence="3 12" id="KW-0808">Transferase</keyword>
<dbReference type="AlphaFoldDB" id="A0A5S3PK55"/>
<dbReference type="GO" id="GO:0009307">
    <property type="term" value="P:DNA restriction-modification system"/>
    <property type="evidence" value="ECO:0007669"/>
    <property type="project" value="UniProtKB-KW"/>
</dbReference>